<evidence type="ECO:0000313" key="5">
    <source>
        <dbReference type="EMBL" id="NDK57512.1"/>
    </source>
</evidence>
<keyword evidence="2" id="KW-0328">Glycosyltransferase</keyword>
<dbReference type="CDD" id="cd03801">
    <property type="entry name" value="GT4_PimA-like"/>
    <property type="match status" value="1"/>
</dbReference>
<dbReference type="PANTHER" id="PTHR12526:SF640">
    <property type="entry name" value="COLANIC ACID BIOSYNTHESIS GLYCOSYLTRANSFERASE WCAL-RELATED"/>
    <property type="match status" value="1"/>
</dbReference>
<accession>A0A6B2HC06</accession>
<dbReference type="Pfam" id="PF00534">
    <property type="entry name" value="Glycos_transf_1"/>
    <property type="match status" value="1"/>
</dbReference>
<evidence type="ECO:0000313" key="6">
    <source>
        <dbReference type="Proteomes" id="UP000478546"/>
    </source>
</evidence>
<dbReference type="GO" id="GO:0016757">
    <property type="term" value="F:glycosyltransferase activity"/>
    <property type="evidence" value="ECO:0007669"/>
    <property type="project" value="UniProtKB-KW"/>
</dbReference>
<comment type="caution">
    <text evidence="5">The sequence shown here is derived from an EMBL/GenBank/DDBJ whole genome shotgun (WGS) entry which is preliminary data.</text>
</comment>
<dbReference type="RefSeq" id="WP_162347570.1">
    <property type="nucleotide sequence ID" value="NZ_JAAEAA010000028.1"/>
</dbReference>
<dbReference type="AlphaFoldDB" id="A0A6B2HC06"/>
<feature type="domain" description="Glycosyl transferase family 1" evidence="4">
    <location>
        <begin position="173"/>
        <end position="322"/>
    </location>
</feature>
<dbReference type="PANTHER" id="PTHR12526">
    <property type="entry name" value="GLYCOSYLTRANSFERASE"/>
    <property type="match status" value="1"/>
</dbReference>
<protein>
    <submittedName>
        <fullName evidence="5">Glycosyltransferase family 4 protein</fullName>
    </submittedName>
</protein>
<dbReference type="InterPro" id="IPR001296">
    <property type="entry name" value="Glyco_trans_1"/>
</dbReference>
<keyword evidence="6" id="KW-1185">Reference proteome</keyword>
<proteinExistence type="inferred from homology"/>
<sequence>MKSLQVLMIGENIHQSKGGIVTVMKQLLHDRSDSKQINYKPIFTTGDGFTTPKKVRGWLVAYLKYLLYLPSYKLIHVHHAANLNFWLTAFFVYVAKFLRRKVILHNHGADFKDFYNNCSKKRQLKIKEIFEKASANIVLSNSWLEWYTNIAPNANWILLPNAISIPCDVNVKKLIKDEVILVYLARIEERKGFYDMLEVMPKFFSAYPNAQLFIAGQGDLIKVNKLLNEYKISDNIEVLGYINQKQKDELLRKAHLLLLPSYDEGLPMALLEAMSYAVVPITTPVGGIPDVICNGTNGLMHEPGDKEGLLRSIEQLLTNPNGYSLMSGCAYKTVADNFNLKIYDERLKDIYHTCLNQ</sequence>
<dbReference type="EMBL" id="JAAEAA010000028">
    <property type="protein sequence ID" value="NDK57512.1"/>
    <property type="molecule type" value="Genomic_DNA"/>
</dbReference>
<evidence type="ECO:0000256" key="1">
    <source>
        <dbReference type="ARBA" id="ARBA00009481"/>
    </source>
</evidence>
<keyword evidence="3 5" id="KW-0808">Transferase</keyword>
<name>A0A6B2HC06_9BACT</name>
<dbReference type="Proteomes" id="UP000478546">
    <property type="component" value="Unassembled WGS sequence"/>
</dbReference>
<organism evidence="5 6">
    <name type="scientific">Pontibacter fetidus</name>
    <dbReference type="NCBI Taxonomy" id="2700082"/>
    <lineage>
        <taxon>Bacteria</taxon>
        <taxon>Pseudomonadati</taxon>
        <taxon>Bacteroidota</taxon>
        <taxon>Cytophagia</taxon>
        <taxon>Cytophagales</taxon>
        <taxon>Hymenobacteraceae</taxon>
        <taxon>Pontibacter</taxon>
    </lineage>
</organism>
<dbReference type="SUPFAM" id="SSF53756">
    <property type="entry name" value="UDP-Glycosyltransferase/glycogen phosphorylase"/>
    <property type="match status" value="1"/>
</dbReference>
<gene>
    <name evidence="5" type="ORF">GWO68_16425</name>
</gene>
<evidence type="ECO:0000256" key="3">
    <source>
        <dbReference type="ARBA" id="ARBA00022679"/>
    </source>
</evidence>
<reference evidence="5 6" key="1">
    <citation type="submission" date="2020-01" db="EMBL/GenBank/DDBJ databases">
        <authorList>
            <person name="Kim M.K."/>
        </authorList>
    </citation>
    <scope>NUCLEOTIDE SEQUENCE [LARGE SCALE GENOMIC DNA]</scope>
    <source>
        <strain evidence="5 6">BT213</strain>
    </source>
</reference>
<evidence type="ECO:0000259" key="4">
    <source>
        <dbReference type="Pfam" id="PF00534"/>
    </source>
</evidence>
<comment type="similarity">
    <text evidence="1">Belongs to the glycosyltransferase group 1 family. Glycosyltransferase 4 subfamily.</text>
</comment>
<dbReference type="Gene3D" id="3.40.50.2000">
    <property type="entry name" value="Glycogen Phosphorylase B"/>
    <property type="match status" value="2"/>
</dbReference>
<evidence type="ECO:0000256" key="2">
    <source>
        <dbReference type="ARBA" id="ARBA00022676"/>
    </source>
</evidence>